<dbReference type="InterPro" id="IPR014710">
    <property type="entry name" value="RmlC-like_jellyroll"/>
</dbReference>
<keyword evidence="3" id="KW-1185">Reference proteome</keyword>
<dbReference type="PROSITE" id="PS50042">
    <property type="entry name" value="CNMP_BINDING_3"/>
    <property type="match status" value="1"/>
</dbReference>
<accession>A0ABS9BFG1</accession>
<feature type="domain" description="Cyclic nucleotide-binding" evidence="1">
    <location>
        <begin position="11"/>
        <end position="93"/>
    </location>
</feature>
<organism evidence="2 3">
    <name type="scientific">Flavihumibacter fluminis</name>
    <dbReference type="NCBI Taxonomy" id="2909236"/>
    <lineage>
        <taxon>Bacteria</taxon>
        <taxon>Pseudomonadati</taxon>
        <taxon>Bacteroidota</taxon>
        <taxon>Chitinophagia</taxon>
        <taxon>Chitinophagales</taxon>
        <taxon>Chitinophagaceae</taxon>
        <taxon>Flavihumibacter</taxon>
    </lineage>
</organism>
<dbReference type="Proteomes" id="UP001200145">
    <property type="component" value="Unassembled WGS sequence"/>
</dbReference>
<gene>
    <name evidence="2" type="ORF">L0U88_07360</name>
</gene>
<dbReference type="Gene3D" id="2.60.120.10">
    <property type="entry name" value="Jelly Rolls"/>
    <property type="match status" value="1"/>
</dbReference>
<dbReference type="InterPro" id="IPR000595">
    <property type="entry name" value="cNMP-bd_dom"/>
</dbReference>
<evidence type="ECO:0000259" key="1">
    <source>
        <dbReference type="PROSITE" id="PS50042"/>
    </source>
</evidence>
<dbReference type="EMBL" id="JAKEVY010000002">
    <property type="protein sequence ID" value="MCF1714441.1"/>
    <property type="molecule type" value="Genomic_DNA"/>
</dbReference>
<evidence type="ECO:0000313" key="3">
    <source>
        <dbReference type="Proteomes" id="UP001200145"/>
    </source>
</evidence>
<protein>
    <submittedName>
        <fullName evidence="2">Crp/Fnr family transcriptional regulator</fullName>
    </submittedName>
</protein>
<dbReference type="CDD" id="cd00038">
    <property type="entry name" value="CAP_ED"/>
    <property type="match status" value="1"/>
</dbReference>
<dbReference type="SUPFAM" id="SSF51206">
    <property type="entry name" value="cAMP-binding domain-like"/>
    <property type="match status" value="1"/>
</dbReference>
<dbReference type="InterPro" id="IPR018490">
    <property type="entry name" value="cNMP-bd_dom_sf"/>
</dbReference>
<dbReference type="RefSeq" id="WP_234865120.1">
    <property type="nucleotide sequence ID" value="NZ_JAKEVY010000002.1"/>
</dbReference>
<dbReference type="Pfam" id="PF00027">
    <property type="entry name" value="cNMP_binding"/>
    <property type="match status" value="1"/>
</dbReference>
<evidence type="ECO:0000313" key="2">
    <source>
        <dbReference type="EMBL" id="MCF1714441.1"/>
    </source>
</evidence>
<comment type="caution">
    <text evidence="2">The sequence shown here is derived from an EMBL/GenBank/DDBJ whole genome shotgun (WGS) entry which is preliminary data.</text>
</comment>
<reference evidence="2 3" key="1">
    <citation type="submission" date="2022-01" db="EMBL/GenBank/DDBJ databases">
        <title>Flavihumibacter sp. nov., isolated from sediment of a river.</title>
        <authorList>
            <person name="Liu H."/>
        </authorList>
    </citation>
    <scope>NUCLEOTIDE SEQUENCE [LARGE SCALE GENOMIC DNA]</scope>
    <source>
        <strain evidence="2 3">RY-1</strain>
    </source>
</reference>
<proteinExistence type="predicted"/>
<name>A0ABS9BFG1_9BACT</name>
<sequence length="195" mass="22626">MEQVLFDFIERYMELSQDEKQLIRELSIIKSFKKGAILLKEGKVSYDSYFVLEGCLRTFCLKNNEEKTTEFYTEREVLSAASALDGSPSLYSISCVEDTVVCISNPELEQAAFDRFPRFEMMCRVLSEQLVAKARMELDKFKTSSAEERYLALIESRPDLFQRVPQHQLASYLGITPESLSRLRGRLVKRQQSYQ</sequence>